<reference evidence="6 7" key="1">
    <citation type="submission" date="2015-07" db="EMBL/GenBank/DDBJ databases">
        <title>Draft genome sequence of the Amantichitinum ursilacus IGB-41, a new chitin-degrading bacterium.</title>
        <authorList>
            <person name="Kirstahler P."/>
            <person name="Guenther M."/>
            <person name="Grumaz C."/>
            <person name="Rupp S."/>
            <person name="Zibek S."/>
            <person name="Sohn K."/>
        </authorList>
    </citation>
    <scope>NUCLEOTIDE SEQUENCE [LARGE SCALE GENOMIC DNA]</scope>
    <source>
        <strain evidence="6 7">IGB-41</strain>
    </source>
</reference>
<dbReference type="InterPro" id="IPR000847">
    <property type="entry name" value="LysR_HTH_N"/>
</dbReference>
<dbReference type="Gene3D" id="3.40.190.290">
    <property type="match status" value="1"/>
</dbReference>
<dbReference type="PANTHER" id="PTHR30537">
    <property type="entry name" value="HTH-TYPE TRANSCRIPTIONAL REGULATOR"/>
    <property type="match status" value="1"/>
</dbReference>
<dbReference type="Pfam" id="PF00126">
    <property type="entry name" value="HTH_1"/>
    <property type="match status" value="1"/>
</dbReference>
<dbReference type="PATRIC" id="fig|857265.3.peg.777"/>
<dbReference type="SUPFAM" id="SSF46785">
    <property type="entry name" value="Winged helix' DNA-binding domain"/>
    <property type="match status" value="1"/>
</dbReference>
<evidence type="ECO:0000256" key="4">
    <source>
        <dbReference type="ARBA" id="ARBA00023163"/>
    </source>
</evidence>
<evidence type="ECO:0000256" key="3">
    <source>
        <dbReference type="ARBA" id="ARBA00023125"/>
    </source>
</evidence>
<dbReference type="PANTHER" id="PTHR30537:SF3">
    <property type="entry name" value="TRANSCRIPTIONAL REGULATORY PROTEIN"/>
    <property type="match status" value="1"/>
</dbReference>
<sequence length="301" mass="33023">MADPISPIQPDWTLYRTFLAVLREGSLSGAARQLALTQPTVGRHIEALEAALQIALFSRSPSGLVPTEAALALRQYAEELDATTAALSRAATRLGEGVRGTVRISVSEMIGVEVLPPMLAQLRAQWPELVLEIMLNNRVEDLLRRDADIAVRGVRPQQDALVAQFIGTINIGLHATPDYLARHGAPQSWDELGRHGLIGFDSETPFIREVQSRIGGLRRERMALRADSDVMQLAATRAGFGVGVCQVGLARRYGLVQVMADQFNWPMDTWLAMHGDLRNHRACRVVFDALVTGLRDYANAA</sequence>
<dbReference type="SUPFAM" id="SSF53850">
    <property type="entry name" value="Periplasmic binding protein-like II"/>
    <property type="match status" value="1"/>
</dbReference>
<keyword evidence="4" id="KW-0804">Transcription</keyword>
<dbReference type="GO" id="GO:0043565">
    <property type="term" value="F:sequence-specific DNA binding"/>
    <property type="evidence" value="ECO:0007669"/>
    <property type="project" value="TreeGrafter"/>
</dbReference>
<protein>
    <submittedName>
        <fullName evidence="6">HTH-type transcriptional regulator CysL</fullName>
    </submittedName>
</protein>
<dbReference type="PROSITE" id="PS50931">
    <property type="entry name" value="HTH_LYSR"/>
    <property type="match status" value="1"/>
</dbReference>
<name>A0A0N1JTA6_9NEIS</name>
<dbReference type="STRING" id="857265.WG78_03800"/>
<dbReference type="Proteomes" id="UP000037939">
    <property type="component" value="Unassembled WGS sequence"/>
</dbReference>
<comment type="caution">
    <text evidence="6">The sequence shown here is derived from an EMBL/GenBank/DDBJ whole genome shotgun (WGS) entry which is preliminary data.</text>
</comment>
<evidence type="ECO:0000256" key="1">
    <source>
        <dbReference type="ARBA" id="ARBA00009437"/>
    </source>
</evidence>
<dbReference type="GO" id="GO:0006351">
    <property type="term" value="P:DNA-templated transcription"/>
    <property type="evidence" value="ECO:0007669"/>
    <property type="project" value="TreeGrafter"/>
</dbReference>
<dbReference type="GO" id="GO:0003700">
    <property type="term" value="F:DNA-binding transcription factor activity"/>
    <property type="evidence" value="ECO:0007669"/>
    <property type="project" value="InterPro"/>
</dbReference>
<evidence type="ECO:0000313" key="7">
    <source>
        <dbReference type="Proteomes" id="UP000037939"/>
    </source>
</evidence>
<evidence type="ECO:0000313" key="6">
    <source>
        <dbReference type="EMBL" id="KPC54665.1"/>
    </source>
</evidence>
<dbReference type="InterPro" id="IPR036390">
    <property type="entry name" value="WH_DNA-bd_sf"/>
</dbReference>
<comment type="similarity">
    <text evidence="1">Belongs to the LysR transcriptional regulatory family.</text>
</comment>
<dbReference type="RefSeq" id="WP_053936447.1">
    <property type="nucleotide sequence ID" value="NZ_LAQT01000002.1"/>
</dbReference>
<keyword evidence="2" id="KW-0805">Transcription regulation</keyword>
<dbReference type="InterPro" id="IPR005119">
    <property type="entry name" value="LysR_subst-bd"/>
</dbReference>
<dbReference type="InterPro" id="IPR036388">
    <property type="entry name" value="WH-like_DNA-bd_sf"/>
</dbReference>
<dbReference type="AlphaFoldDB" id="A0A0N1JTA6"/>
<organism evidence="6 7">
    <name type="scientific">Amantichitinum ursilacus</name>
    <dbReference type="NCBI Taxonomy" id="857265"/>
    <lineage>
        <taxon>Bacteria</taxon>
        <taxon>Pseudomonadati</taxon>
        <taxon>Pseudomonadota</taxon>
        <taxon>Betaproteobacteria</taxon>
        <taxon>Neisseriales</taxon>
        <taxon>Chitinibacteraceae</taxon>
        <taxon>Amantichitinum</taxon>
    </lineage>
</organism>
<dbReference type="Pfam" id="PF03466">
    <property type="entry name" value="LysR_substrate"/>
    <property type="match status" value="1"/>
</dbReference>
<keyword evidence="3" id="KW-0238">DNA-binding</keyword>
<evidence type="ECO:0000259" key="5">
    <source>
        <dbReference type="PROSITE" id="PS50931"/>
    </source>
</evidence>
<dbReference type="OrthoDB" id="8579932at2"/>
<proteinExistence type="inferred from homology"/>
<evidence type="ECO:0000256" key="2">
    <source>
        <dbReference type="ARBA" id="ARBA00023015"/>
    </source>
</evidence>
<gene>
    <name evidence="6" type="primary">cysL</name>
    <name evidence="6" type="ORF">WG78_03800</name>
</gene>
<accession>A0A0N1JTA6</accession>
<dbReference type="InterPro" id="IPR058163">
    <property type="entry name" value="LysR-type_TF_proteobact-type"/>
</dbReference>
<dbReference type="EMBL" id="LAQT01000002">
    <property type="protein sequence ID" value="KPC54665.1"/>
    <property type="molecule type" value="Genomic_DNA"/>
</dbReference>
<keyword evidence="7" id="KW-1185">Reference proteome</keyword>
<dbReference type="PRINTS" id="PR00039">
    <property type="entry name" value="HTHLYSR"/>
</dbReference>
<feature type="domain" description="HTH lysR-type" evidence="5">
    <location>
        <begin position="10"/>
        <end position="67"/>
    </location>
</feature>
<dbReference type="Gene3D" id="1.10.10.10">
    <property type="entry name" value="Winged helix-like DNA-binding domain superfamily/Winged helix DNA-binding domain"/>
    <property type="match status" value="1"/>
</dbReference>